<dbReference type="Gene3D" id="3.40.430.10">
    <property type="entry name" value="Dihydrofolate Reductase, subunit A"/>
    <property type="match status" value="1"/>
</dbReference>
<dbReference type="Proteomes" id="UP000065807">
    <property type="component" value="Chromosome"/>
</dbReference>
<dbReference type="PANTHER" id="PTHR38011:SF7">
    <property type="entry name" value="2,5-DIAMINO-6-RIBOSYLAMINO-4(3H)-PYRIMIDINONE 5'-PHOSPHATE REDUCTASE"/>
    <property type="match status" value="1"/>
</dbReference>
<accession>A0A0K2SFX0</accession>
<dbReference type="KEGG" id="lpil:LIP_0144"/>
<dbReference type="InterPro" id="IPR002734">
    <property type="entry name" value="RibDG_C"/>
</dbReference>
<sequence length="260" mass="28735">MRRLYPSPADVEAAHRIYDELAFPPPPPGRPYVWINMVSTLDGRVTLGRGRIRTPLGSRLDRTLMARMRVHADAVLQGAGTVRDAGYFPGVPDDLREWRRAQGRQEHPLVVVITGSCTLPLEAPLFSRAPRRPLVITSRRAPEERVAAVQAVADVEVAGDEQVDLPRALAFLRTSRGVEYLLSEGGPTLNHSFFAGGLADELFLTVTPRIDGYRADLTPVDGPSVIEPLPQMEPVSIHLHEGELFLRYRRAVEAGRGGQR</sequence>
<dbReference type="OrthoDB" id="9800865at2"/>
<dbReference type="EMBL" id="AP014924">
    <property type="protein sequence ID" value="BAS26001.1"/>
    <property type="molecule type" value="Genomic_DNA"/>
</dbReference>
<keyword evidence="6" id="KW-1185">Reference proteome</keyword>
<dbReference type="PANTHER" id="PTHR38011">
    <property type="entry name" value="DIHYDROFOLATE REDUCTASE FAMILY PROTEIN (AFU_ORTHOLOGUE AFUA_8G06820)"/>
    <property type="match status" value="1"/>
</dbReference>
<comment type="pathway">
    <text evidence="1">Cofactor biosynthesis; riboflavin biosynthesis.</text>
</comment>
<organism evidence="5 6">
    <name type="scientific">Limnochorda pilosa</name>
    <dbReference type="NCBI Taxonomy" id="1555112"/>
    <lineage>
        <taxon>Bacteria</taxon>
        <taxon>Bacillati</taxon>
        <taxon>Bacillota</taxon>
        <taxon>Limnochordia</taxon>
        <taxon>Limnochordales</taxon>
        <taxon>Limnochordaceae</taxon>
        <taxon>Limnochorda</taxon>
    </lineage>
</organism>
<evidence type="ECO:0000256" key="3">
    <source>
        <dbReference type="ARBA" id="ARBA00023002"/>
    </source>
</evidence>
<evidence type="ECO:0000256" key="1">
    <source>
        <dbReference type="ARBA" id="ARBA00005104"/>
    </source>
</evidence>
<evidence type="ECO:0000256" key="2">
    <source>
        <dbReference type="ARBA" id="ARBA00022857"/>
    </source>
</evidence>
<dbReference type="Pfam" id="PF01872">
    <property type="entry name" value="RibD_C"/>
    <property type="match status" value="1"/>
</dbReference>
<evidence type="ECO:0000259" key="4">
    <source>
        <dbReference type="Pfam" id="PF01872"/>
    </source>
</evidence>
<keyword evidence="3" id="KW-0560">Oxidoreductase</keyword>
<dbReference type="AlphaFoldDB" id="A0A0K2SFX0"/>
<dbReference type="GO" id="GO:0009231">
    <property type="term" value="P:riboflavin biosynthetic process"/>
    <property type="evidence" value="ECO:0007669"/>
    <property type="project" value="InterPro"/>
</dbReference>
<dbReference type="GO" id="GO:0008703">
    <property type="term" value="F:5-amino-6-(5-phosphoribosylamino)uracil reductase activity"/>
    <property type="evidence" value="ECO:0007669"/>
    <property type="project" value="InterPro"/>
</dbReference>
<reference evidence="6" key="1">
    <citation type="submission" date="2015-07" db="EMBL/GenBank/DDBJ databases">
        <title>Complete genome sequence and phylogenetic analysis of Limnochorda pilosa.</title>
        <authorList>
            <person name="Watanabe M."/>
            <person name="Kojima H."/>
            <person name="Fukui M."/>
        </authorList>
    </citation>
    <scope>NUCLEOTIDE SEQUENCE [LARGE SCALE GENOMIC DNA]</scope>
    <source>
        <strain evidence="6">HC45</strain>
    </source>
</reference>
<dbReference type="STRING" id="1555112.LIP_0144"/>
<proteinExistence type="predicted"/>
<gene>
    <name evidence="5" type="ORF">LIP_0144</name>
</gene>
<dbReference type="SUPFAM" id="SSF53597">
    <property type="entry name" value="Dihydrofolate reductase-like"/>
    <property type="match status" value="1"/>
</dbReference>
<protein>
    <recommendedName>
        <fullName evidence="4">Bacterial bifunctional deaminase-reductase C-terminal domain-containing protein</fullName>
    </recommendedName>
</protein>
<dbReference type="InterPro" id="IPR050765">
    <property type="entry name" value="Riboflavin_Biosynth_HTPR"/>
</dbReference>
<name>A0A0K2SFX0_LIMPI</name>
<reference evidence="6" key="2">
    <citation type="journal article" date="2016" name="Int. J. Syst. Evol. Microbiol.">
        <title>Complete genome sequence and cell structure of Limnochorda pilosa, a Gram-negative spore-former within the phylum Firmicutes.</title>
        <authorList>
            <person name="Watanabe M."/>
            <person name="Kojima H."/>
            <person name="Fukui M."/>
        </authorList>
    </citation>
    <scope>NUCLEOTIDE SEQUENCE [LARGE SCALE GENOMIC DNA]</scope>
    <source>
        <strain evidence="6">HC45</strain>
    </source>
</reference>
<evidence type="ECO:0000313" key="5">
    <source>
        <dbReference type="EMBL" id="BAS26001.1"/>
    </source>
</evidence>
<keyword evidence="2" id="KW-0521">NADP</keyword>
<evidence type="ECO:0000313" key="6">
    <source>
        <dbReference type="Proteomes" id="UP000065807"/>
    </source>
</evidence>
<dbReference type="InterPro" id="IPR024072">
    <property type="entry name" value="DHFR-like_dom_sf"/>
</dbReference>
<feature type="domain" description="Bacterial bifunctional deaminase-reductase C-terminal" evidence="4">
    <location>
        <begin position="31"/>
        <end position="235"/>
    </location>
</feature>
<dbReference type="RefSeq" id="WP_068132987.1">
    <property type="nucleotide sequence ID" value="NZ_AP014924.1"/>
</dbReference>